<dbReference type="OrthoDB" id="9807535at2"/>
<dbReference type="Gene3D" id="3.30.70.1060">
    <property type="entry name" value="Dimeric alpha+beta barrel"/>
    <property type="match status" value="1"/>
</dbReference>
<dbReference type="Proteomes" id="UP000234479">
    <property type="component" value="Unassembled WGS sequence"/>
</dbReference>
<gene>
    <name evidence="3" type="ORF">SGCZBJ_18225</name>
</gene>
<organism evidence="3 4">
    <name type="scientific">Caulobacter zeae</name>
    <dbReference type="NCBI Taxonomy" id="2055137"/>
    <lineage>
        <taxon>Bacteria</taxon>
        <taxon>Pseudomonadati</taxon>
        <taxon>Pseudomonadota</taxon>
        <taxon>Alphaproteobacteria</taxon>
        <taxon>Caulobacterales</taxon>
        <taxon>Caulobacteraceae</taxon>
        <taxon>Caulobacter</taxon>
    </lineage>
</organism>
<protein>
    <recommendedName>
        <fullName evidence="2">YCII-related domain-containing protein</fullName>
    </recommendedName>
</protein>
<feature type="domain" description="YCII-related" evidence="2">
    <location>
        <begin position="1"/>
        <end position="113"/>
    </location>
</feature>
<dbReference type="InterPro" id="IPR005545">
    <property type="entry name" value="YCII"/>
</dbReference>
<dbReference type="InterPro" id="IPR011008">
    <property type="entry name" value="Dimeric_a/b-barrel"/>
</dbReference>
<name>A0A2N5D8A2_9CAUL</name>
<dbReference type="PANTHER" id="PTHR35174:SF3">
    <property type="entry name" value="BLL7171 PROTEIN"/>
    <property type="match status" value="1"/>
</dbReference>
<dbReference type="SUPFAM" id="SSF54909">
    <property type="entry name" value="Dimeric alpha+beta barrel"/>
    <property type="match status" value="1"/>
</dbReference>
<dbReference type="EMBL" id="PJRS01000039">
    <property type="protein sequence ID" value="PLR22291.1"/>
    <property type="molecule type" value="Genomic_DNA"/>
</dbReference>
<dbReference type="PANTHER" id="PTHR35174">
    <property type="entry name" value="BLL7171 PROTEIN-RELATED"/>
    <property type="match status" value="1"/>
</dbReference>
<comment type="similarity">
    <text evidence="1">Belongs to the YciI family.</text>
</comment>
<evidence type="ECO:0000259" key="2">
    <source>
        <dbReference type="Pfam" id="PF03795"/>
    </source>
</evidence>
<keyword evidence="4" id="KW-1185">Reference proteome</keyword>
<evidence type="ECO:0000313" key="4">
    <source>
        <dbReference type="Proteomes" id="UP000234479"/>
    </source>
</evidence>
<dbReference type="Pfam" id="PF03795">
    <property type="entry name" value="YCII"/>
    <property type="match status" value="1"/>
</dbReference>
<evidence type="ECO:0000256" key="1">
    <source>
        <dbReference type="ARBA" id="ARBA00007689"/>
    </source>
</evidence>
<dbReference type="RefSeq" id="WP_101719385.1">
    <property type="nucleotide sequence ID" value="NZ_PJRS01000039.1"/>
</dbReference>
<proteinExistence type="inferred from homology"/>
<accession>A0A2N5D8A2</accession>
<dbReference type="AlphaFoldDB" id="A0A2N5D8A2"/>
<comment type="caution">
    <text evidence="3">The sequence shown here is derived from an EMBL/GenBank/DDBJ whole genome shotgun (WGS) entry which is preliminary data.</text>
</comment>
<reference evidence="3 4" key="1">
    <citation type="submission" date="2017-12" db="EMBL/GenBank/DDBJ databases">
        <title>The genome sequence of Caulobacter sp. 410.</title>
        <authorList>
            <person name="Gao J."/>
            <person name="Mao X."/>
            <person name="Sun J."/>
        </authorList>
    </citation>
    <scope>NUCLEOTIDE SEQUENCE [LARGE SCALE GENOMIC DNA]</scope>
    <source>
        <strain evidence="3 4">410</strain>
    </source>
</reference>
<evidence type="ECO:0000313" key="3">
    <source>
        <dbReference type="EMBL" id="PLR22291.1"/>
    </source>
</evidence>
<sequence>MLYAILCYNDQDLVSGWTKAEDDAVMANLSVVHDRLYAEGKLGPAGRLGFTGSAKTLVKGQEPPVVMDGPYAETKEAMLGFYIVDCASMDEALDVARALGEANPTGAYEIRPLSLYLQGVAVGDQVPQAAA</sequence>